<evidence type="ECO:0000313" key="11">
    <source>
        <dbReference type="Proteomes" id="UP000244069"/>
    </source>
</evidence>
<sequence length="479" mass="50049">MYIGLDIGTSGVKALLVGEDFAPVGQAHAALTVSRPHHGWSEQDPESWITACEAAMDELAKAHPDAMARLSGIGLSGQMHGATLLDADDRPLRPAILWNDGRSGTECAELEEMADFRGIGGNIVMAGFTAPKLRWVEKHEPEIFAKVAKVLLPKDFVRLWLTGDYASDMSDAAGTLWLDVKARKWSPELLAATNLTEAQMPRLVEGSESSGTLRPALAERWGTPEAAVAGGGGDNAATACGMGITAPGTGFLSLGTSGVLFAATDRFAPNTEEAVHAFCHAVPGVWHQMGVILSAVDSLTWLGEITGRSGPELTGLLPSKLGGPSGALFLPYLSGERTPHNAPDASGSLLNLRRDQGLPDLVHAVLDGVAFAFGDCVRALEAAGTNIDAAYAVGGGAQSRQWLEIMAAVTGLRLLIPAAGDFGAAFGAARLGAMAAGAGDAETVLTPPPVQKEIAPDPELRDAYRSAYERFRAAYPPKG</sequence>
<evidence type="ECO:0000256" key="1">
    <source>
        <dbReference type="ARBA" id="ARBA00009156"/>
    </source>
</evidence>
<dbReference type="Pfam" id="PF00370">
    <property type="entry name" value="FGGY_N"/>
    <property type="match status" value="1"/>
</dbReference>
<organism evidence="10 11">
    <name type="scientific">Allosediminivita pacifica</name>
    <dbReference type="NCBI Taxonomy" id="1267769"/>
    <lineage>
        <taxon>Bacteria</taxon>
        <taxon>Pseudomonadati</taxon>
        <taxon>Pseudomonadota</taxon>
        <taxon>Alphaproteobacteria</taxon>
        <taxon>Rhodobacterales</taxon>
        <taxon>Paracoccaceae</taxon>
        <taxon>Allosediminivita</taxon>
    </lineage>
</organism>
<feature type="domain" description="Carbohydrate kinase FGGY C-terminal" evidence="9">
    <location>
        <begin position="252"/>
        <end position="436"/>
    </location>
</feature>
<gene>
    <name evidence="6 7" type="primary">xylB</name>
    <name evidence="10" type="ORF">C8N44_106176</name>
</gene>
<dbReference type="RefSeq" id="WP_107975409.1">
    <property type="nucleotide sequence ID" value="NZ_BMEZ01000006.1"/>
</dbReference>
<dbReference type="InterPro" id="IPR050406">
    <property type="entry name" value="FGGY_Carb_Kinase"/>
</dbReference>
<evidence type="ECO:0000256" key="5">
    <source>
        <dbReference type="ARBA" id="ARBA00022840"/>
    </source>
</evidence>
<dbReference type="InterPro" id="IPR006000">
    <property type="entry name" value="Xylulokinase"/>
</dbReference>
<dbReference type="PANTHER" id="PTHR43095">
    <property type="entry name" value="SUGAR KINASE"/>
    <property type="match status" value="1"/>
</dbReference>
<comment type="similarity">
    <text evidence="1 6 7">Belongs to the FGGY kinase family.</text>
</comment>
<dbReference type="EC" id="2.7.1.17" evidence="6 7"/>
<keyword evidence="6 7" id="KW-0119">Carbohydrate metabolism</keyword>
<keyword evidence="11" id="KW-1185">Reference proteome</keyword>
<keyword evidence="6 7" id="KW-0859">Xylose metabolism</keyword>
<comment type="function">
    <text evidence="6">Catalyzes the phosphorylation of D-xylulose to D-xylulose 5-phosphate.</text>
</comment>
<dbReference type="PIRSF" id="PIRSF000538">
    <property type="entry name" value="GlpK"/>
    <property type="match status" value="1"/>
</dbReference>
<proteinExistence type="inferred from homology"/>
<accession>A0A2T6B141</accession>
<evidence type="ECO:0000259" key="8">
    <source>
        <dbReference type="Pfam" id="PF00370"/>
    </source>
</evidence>
<comment type="caution">
    <text evidence="10">The sequence shown here is derived from an EMBL/GenBank/DDBJ whole genome shotgun (WGS) entry which is preliminary data.</text>
</comment>
<evidence type="ECO:0000256" key="7">
    <source>
        <dbReference type="RuleBase" id="RU364073"/>
    </source>
</evidence>
<evidence type="ECO:0000256" key="2">
    <source>
        <dbReference type="ARBA" id="ARBA00022679"/>
    </source>
</evidence>
<dbReference type="SUPFAM" id="SSF53067">
    <property type="entry name" value="Actin-like ATPase domain"/>
    <property type="match status" value="2"/>
</dbReference>
<dbReference type="CDD" id="cd07808">
    <property type="entry name" value="ASKHA_NBD_FGGY_EcXK-like"/>
    <property type="match status" value="1"/>
</dbReference>
<keyword evidence="4 6" id="KW-0418">Kinase</keyword>
<dbReference type="EMBL" id="QBKN01000006">
    <property type="protein sequence ID" value="PTX49798.1"/>
    <property type="molecule type" value="Genomic_DNA"/>
</dbReference>
<dbReference type="GO" id="GO:0004856">
    <property type="term" value="F:D-xylulokinase activity"/>
    <property type="evidence" value="ECO:0007669"/>
    <property type="project" value="UniProtKB-UniRule"/>
</dbReference>
<dbReference type="GO" id="GO:0005524">
    <property type="term" value="F:ATP binding"/>
    <property type="evidence" value="ECO:0007669"/>
    <property type="project" value="UniProtKB-UniRule"/>
</dbReference>
<dbReference type="AlphaFoldDB" id="A0A2T6B141"/>
<dbReference type="OrthoDB" id="9805576at2"/>
<comment type="catalytic activity">
    <reaction evidence="6 7">
        <text>D-xylulose + ATP = D-xylulose 5-phosphate + ADP + H(+)</text>
        <dbReference type="Rhea" id="RHEA:10964"/>
        <dbReference type="ChEBI" id="CHEBI:15378"/>
        <dbReference type="ChEBI" id="CHEBI:17140"/>
        <dbReference type="ChEBI" id="CHEBI:30616"/>
        <dbReference type="ChEBI" id="CHEBI:57737"/>
        <dbReference type="ChEBI" id="CHEBI:456216"/>
        <dbReference type="EC" id="2.7.1.17"/>
    </reaction>
</comment>
<evidence type="ECO:0000256" key="3">
    <source>
        <dbReference type="ARBA" id="ARBA00022741"/>
    </source>
</evidence>
<feature type="binding site" evidence="6">
    <location>
        <begin position="79"/>
        <end position="80"/>
    </location>
    <ligand>
        <name>substrate</name>
    </ligand>
</feature>
<dbReference type="Proteomes" id="UP000244069">
    <property type="component" value="Unassembled WGS sequence"/>
</dbReference>
<keyword evidence="3 6" id="KW-0547">Nucleotide-binding</keyword>
<dbReference type="InterPro" id="IPR018484">
    <property type="entry name" value="FGGY_N"/>
</dbReference>
<evidence type="ECO:0000313" key="10">
    <source>
        <dbReference type="EMBL" id="PTX49798.1"/>
    </source>
</evidence>
<dbReference type="GO" id="GO:0005998">
    <property type="term" value="P:xylulose catabolic process"/>
    <property type="evidence" value="ECO:0007669"/>
    <property type="project" value="UniProtKB-UniRule"/>
</dbReference>
<dbReference type="Pfam" id="PF02782">
    <property type="entry name" value="FGGY_C"/>
    <property type="match status" value="1"/>
</dbReference>
<dbReference type="HAMAP" id="MF_02220">
    <property type="entry name" value="XylB"/>
    <property type="match status" value="1"/>
</dbReference>
<dbReference type="GO" id="GO:0042732">
    <property type="term" value="P:D-xylose metabolic process"/>
    <property type="evidence" value="ECO:0007669"/>
    <property type="project" value="UniProtKB-KW"/>
</dbReference>
<dbReference type="InterPro" id="IPR000577">
    <property type="entry name" value="Carb_kinase_FGGY"/>
</dbReference>
<protein>
    <recommendedName>
        <fullName evidence="6 7">Xylulose kinase</fullName>
        <shortName evidence="6 7">Xylulokinase</shortName>
        <ecNumber evidence="6 7">2.7.1.17</ecNumber>
    </recommendedName>
</protein>
<keyword evidence="5 6" id="KW-0067">ATP-binding</keyword>
<keyword evidence="2 6" id="KW-0808">Transferase</keyword>
<dbReference type="PANTHER" id="PTHR43095:SF6">
    <property type="entry name" value="XYLULOSE KINASE"/>
    <property type="match status" value="1"/>
</dbReference>
<dbReference type="InterPro" id="IPR043129">
    <property type="entry name" value="ATPase_NBD"/>
</dbReference>
<name>A0A2T6B141_9RHOB</name>
<feature type="site" description="Important for activity" evidence="6">
    <location>
        <position position="6"/>
    </location>
</feature>
<reference evidence="10 11" key="1">
    <citation type="submission" date="2018-04" db="EMBL/GenBank/DDBJ databases">
        <title>Genomic Encyclopedia of Archaeal and Bacterial Type Strains, Phase II (KMG-II): from individual species to whole genera.</title>
        <authorList>
            <person name="Goeker M."/>
        </authorList>
    </citation>
    <scope>NUCLEOTIDE SEQUENCE [LARGE SCALE GENOMIC DNA]</scope>
    <source>
        <strain evidence="10 11">DSM 29329</strain>
    </source>
</reference>
<dbReference type="InterPro" id="IPR018485">
    <property type="entry name" value="FGGY_C"/>
</dbReference>
<evidence type="ECO:0000259" key="9">
    <source>
        <dbReference type="Pfam" id="PF02782"/>
    </source>
</evidence>
<dbReference type="Gene3D" id="3.30.420.40">
    <property type="match status" value="2"/>
</dbReference>
<feature type="active site" description="Proton acceptor" evidence="6">
    <location>
        <position position="234"/>
    </location>
</feature>
<feature type="domain" description="Carbohydrate kinase FGGY N-terminal" evidence="8">
    <location>
        <begin position="1"/>
        <end position="241"/>
    </location>
</feature>
<evidence type="ECO:0000256" key="4">
    <source>
        <dbReference type="ARBA" id="ARBA00022777"/>
    </source>
</evidence>
<evidence type="ECO:0000256" key="6">
    <source>
        <dbReference type="HAMAP-Rule" id="MF_02220"/>
    </source>
</evidence>
<dbReference type="NCBIfam" id="TIGR01312">
    <property type="entry name" value="XylB"/>
    <property type="match status" value="1"/>
</dbReference>